<dbReference type="Proteomes" id="UP000011518">
    <property type="component" value="Unassembled WGS sequence"/>
</dbReference>
<evidence type="ECO:0000313" key="1">
    <source>
        <dbReference type="EMBL" id="ELW61454.1"/>
    </source>
</evidence>
<evidence type="ECO:0000313" key="2">
    <source>
        <dbReference type="Proteomes" id="UP000011518"/>
    </source>
</evidence>
<reference evidence="2" key="2">
    <citation type="journal article" date="2013" name="Nat. Commun.">
        <title>Genome of the Chinese tree shrew.</title>
        <authorList>
            <person name="Fan Y."/>
            <person name="Huang Z.Y."/>
            <person name="Cao C.C."/>
            <person name="Chen C.S."/>
            <person name="Chen Y.X."/>
            <person name="Fan D.D."/>
            <person name="He J."/>
            <person name="Hou H.L."/>
            <person name="Hu L."/>
            <person name="Hu X.T."/>
            <person name="Jiang X.T."/>
            <person name="Lai R."/>
            <person name="Lang Y.S."/>
            <person name="Liang B."/>
            <person name="Liao S.G."/>
            <person name="Mu D."/>
            <person name="Ma Y.Y."/>
            <person name="Niu Y.Y."/>
            <person name="Sun X.Q."/>
            <person name="Xia J.Q."/>
            <person name="Xiao J."/>
            <person name="Xiong Z.Q."/>
            <person name="Xu L."/>
            <person name="Yang L."/>
            <person name="Zhang Y."/>
            <person name="Zhao W."/>
            <person name="Zhao X.D."/>
            <person name="Zheng Y.T."/>
            <person name="Zhou J.M."/>
            <person name="Zhu Y.B."/>
            <person name="Zhang G.J."/>
            <person name="Wang J."/>
            <person name="Yao Y.G."/>
        </authorList>
    </citation>
    <scope>NUCLEOTIDE SEQUENCE [LARGE SCALE GENOMIC DNA]</scope>
</reference>
<keyword evidence="2" id="KW-1185">Reference proteome</keyword>
<dbReference type="EMBL" id="KB320876">
    <property type="protein sequence ID" value="ELW61454.1"/>
    <property type="molecule type" value="Genomic_DNA"/>
</dbReference>
<proteinExistence type="predicted"/>
<gene>
    <name evidence="1" type="ORF">TREES_T100001836</name>
</gene>
<organism evidence="1 2">
    <name type="scientific">Tupaia chinensis</name>
    <name type="common">Chinese tree shrew</name>
    <name type="synonym">Tupaia belangeri chinensis</name>
    <dbReference type="NCBI Taxonomy" id="246437"/>
    <lineage>
        <taxon>Eukaryota</taxon>
        <taxon>Metazoa</taxon>
        <taxon>Chordata</taxon>
        <taxon>Craniata</taxon>
        <taxon>Vertebrata</taxon>
        <taxon>Euteleostomi</taxon>
        <taxon>Mammalia</taxon>
        <taxon>Eutheria</taxon>
        <taxon>Euarchontoglires</taxon>
        <taxon>Scandentia</taxon>
        <taxon>Tupaiidae</taxon>
        <taxon>Tupaia</taxon>
    </lineage>
</organism>
<protein>
    <submittedName>
        <fullName evidence="1">Uncharacterized protein</fullName>
    </submittedName>
</protein>
<sequence length="80" mass="9333">MHLNCSEAHHFMTSRSPYTNWAMADKPGSYIEQGTRHPVLSSANHMCHIPLEREKPDFTMKTFIDENGFKKEMHIEGHDF</sequence>
<reference evidence="2" key="1">
    <citation type="submission" date="2012-07" db="EMBL/GenBank/DDBJ databases">
        <title>Genome of the Chinese tree shrew, a rising model animal genetically related to primates.</title>
        <authorList>
            <person name="Zhang G."/>
            <person name="Fan Y."/>
            <person name="Yao Y."/>
            <person name="Huang Z."/>
        </authorList>
    </citation>
    <scope>NUCLEOTIDE SEQUENCE [LARGE SCALE GENOMIC DNA]</scope>
</reference>
<dbReference type="InParanoid" id="L9KG70"/>
<accession>L9KG70</accession>
<name>L9KG70_TUPCH</name>
<dbReference type="AlphaFoldDB" id="L9KG70"/>